<dbReference type="Proteomes" id="UP001590950">
    <property type="component" value="Unassembled WGS sequence"/>
</dbReference>
<evidence type="ECO:0000256" key="3">
    <source>
        <dbReference type="ARBA" id="ARBA00022679"/>
    </source>
</evidence>
<keyword evidence="6" id="KW-0443">Lipid metabolism</keyword>
<evidence type="ECO:0000256" key="1">
    <source>
        <dbReference type="ARBA" id="ARBA00004141"/>
    </source>
</evidence>
<sequence length="326" mass="35567">MASAASAFASRALPLKGLPPCALPRRGLGRPPRESTGIATGKRGFARWTGHERIRSAREGAGGGRCGGQGHWLLLKNGAQRRLTPQQCSVTPWGQQLRCLFDNDPRRPEPQESKKKTPLSTLLPSHENIYTLPNILTLSRLIAAPVVGYLIIHDLHIPALSLFIYAGVTDLVDGWIARRWDLQTVVGTVIDPMADKALMTVVTVCLAVKGVLPVTLAVIILGRDVLLGLSAFYYRYISLPPPRTLARYWDFSLPSAEVRPTRISKINTFLQLGLIGVTMSGLAMGGLGETGQAMLEISWWIVGATTVWSGGSYIWGKDAVRIISRR</sequence>
<dbReference type="InterPro" id="IPR048254">
    <property type="entry name" value="CDP_ALCOHOL_P_TRANSF_CS"/>
</dbReference>
<dbReference type="Pfam" id="PF01066">
    <property type="entry name" value="CDP-OH_P_transf"/>
    <property type="match status" value="1"/>
</dbReference>
<name>A0ABR3ZZN8_9LECA</name>
<dbReference type="Gene3D" id="1.20.120.1760">
    <property type="match status" value="1"/>
</dbReference>
<evidence type="ECO:0008006" key="15">
    <source>
        <dbReference type="Google" id="ProtNLM"/>
    </source>
</evidence>
<dbReference type="PROSITE" id="PS00379">
    <property type="entry name" value="CDP_ALCOHOL_P_TRANSF"/>
    <property type="match status" value="1"/>
</dbReference>
<keyword evidence="14" id="KW-1185">Reference proteome</keyword>
<keyword evidence="2" id="KW-0444">Lipid biosynthesis</keyword>
<comment type="similarity">
    <text evidence="10">Belongs to the CDP-alcohol phosphatidyltransferase class-I family.</text>
</comment>
<proteinExistence type="inferred from homology"/>
<dbReference type="PANTHER" id="PTHR14269:SF60">
    <property type="entry name" value="CARDIOLIPIN SYNTHASE (CMP-FORMING)"/>
    <property type="match status" value="1"/>
</dbReference>
<dbReference type="InterPro" id="IPR050324">
    <property type="entry name" value="CDP-alcohol_PTase-I"/>
</dbReference>
<feature type="transmembrane region" description="Helical" evidence="12">
    <location>
        <begin position="269"/>
        <end position="287"/>
    </location>
</feature>
<keyword evidence="3 10" id="KW-0808">Transferase</keyword>
<comment type="subcellular location">
    <subcellularLocation>
        <location evidence="1">Membrane</location>
        <topology evidence="1">Multi-pass membrane protein</topology>
    </subcellularLocation>
</comment>
<keyword evidence="8" id="KW-0594">Phospholipid biosynthesis</keyword>
<evidence type="ECO:0000256" key="6">
    <source>
        <dbReference type="ARBA" id="ARBA00023098"/>
    </source>
</evidence>
<accession>A0ABR3ZZN8</accession>
<keyword evidence="9" id="KW-1208">Phospholipid metabolism</keyword>
<dbReference type="InterPro" id="IPR000462">
    <property type="entry name" value="CDP-OH_P_trans"/>
</dbReference>
<gene>
    <name evidence="13" type="ORF">N7G274_008176</name>
</gene>
<dbReference type="InterPro" id="IPR043130">
    <property type="entry name" value="CDP-OH_PTrfase_TM_dom"/>
</dbReference>
<keyword evidence="7 12" id="KW-0472">Membrane</keyword>
<evidence type="ECO:0000256" key="8">
    <source>
        <dbReference type="ARBA" id="ARBA00023209"/>
    </source>
</evidence>
<evidence type="ECO:0000256" key="12">
    <source>
        <dbReference type="SAM" id="Phobius"/>
    </source>
</evidence>
<evidence type="ECO:0000313" key="14">
    <source>
        <dbReference type="Proteomes" id="UP001590950"/>
    </source>
</evidence>
<evidence type="ECO:0000256" key="5">
    <source>
        <dbReference type="ARBA" id="ARBA00022989"/>
    </source>
</evidence>
<dbReference type="EMBL" id="JBEFKJ010000027">
    <property type="protein sequence ID" value="KAL2039127.1"/>
    <property type="molecule type" value="Genomic_DNA"/>
</dbReference>
<protein>
    <recommendedName>
        <fullName evidence="15">Cardiolipin synthase</fullName>
    </recommendedName>
</protein>
<evidence type="ECO:0000256" key="7">
    <source>
        <dbReference type="ARBA" id="ARBA00023136"/>
    </source>
</evidence>
<evidence type="ECO:0000313" key="13">
    <source>
        <dbReference type="EMBL" id="KAL2039127.1"/>
    </source>
</evidence>
<evidence type="ECO:0000256" key="10">
    <source>
        <dbReference type="RuleBase" id="RU003750"/>
    </source>
</evidence>
<keyword evidence="5 12" id="KW-1133">Transmembrane helix</keyword>
<reference evidence="13 14" key="1">
    <citation type="submission" date="2024-09" db="EMBL/GenBank/DDBJ databases">
        <title>Rethinking Asexuality: The Enigmatic Case of Functional Sexual Genes in Lepraria (Stereocaulaceae).</title>
        <authorList>
            <person name="Doellman M."/>
            <person name="Sun Y."/>
            <person name="Barcenas-Pena A."/>
            <person name="Lumbsch H.T."/>
            <person name="Grewe F."/>
        </authorList>
    </citation>
    <scope>NUCLEOTIDE SEQUENCE [LARGE SCALE GENOMIC DNA]</scope>
    <source>
        <strain evidence="13 14">Mercado 3170</strain>
    </source>
</reference>
<dbReference type="PANTHER" id="PTHR14269">
    <property type="entry name" value="CDP-DIACYLGLYCEROL--GLYCEROL-3-PHOSPHATE 3-PHOSPHATIDYLTRANSFERASE-RELATED"/>
    <property type="match status" value="1"/>
</dbReference>
<keyword evidence="4 12" id="KW-0812">Transmembrane</keyword>
<feature type="compositionally biased region" description="Low complexity" evidence="11">
    <location>
        <begin position="19"/>
        <end position="30"/>
    </location>
</feature>
<evidence type="ECO:0000256" key="4">
    <source>
        <dbReference type="ARBA" id="ARBA00022692"/>
    </source>
</evidence>
<feature type="transmembrane region" description="Helical" evidence="12">
    <location>
        <begin position="197"/>
        <end position="221"/>
    </location>
</feature>
<feature type="region of interest" description="Disordered" evidence="11">
    <location>
        <begin position="19"/>
        <end position="41"/>
    </location>
</feature>
<evidence type="ECO:0000256" key="9">
    <source>
        <dbReference type="ARBA" id="ARBA00023264"/>
    </source>
</evidence>
<organism evidence="13 14">
    <name type="scientific">Stereocaulon virgatum</name>
    <dbReference type="NCBI Taxonomy" id="373712"/>
    <lineage>
        <taxon>Eukaryota</taxon>
        <taxon>Fungi</taxon>
        <taxon>Dikarya</taxon>
        <taxon>Ascomycota</taxon>
        <taxon>Pezizomycotina</taxon>
        <taxon>Lecanoromycetes</taxon>
        <taxon>OSLEUM clade</taxon>
        <taxon>Lecanoromycetidae</taxon>
        <taxon>Lecanorales</taxon>
        <taxon>Lecanorineae</taxon>
        <taxon>Stereocaulaceae</taxon>
        <taxon>Stereocaulon</taxon>
    </lineage>
</organism>
<evidence type="ECO:0000256" key="2">
    <source>
        <dbReference type="ARBA" id="ARBA00022516"/>
    </source>
</evidence>
<comment type="caution">
    <text evidence="13">The sequence shown here is derived from an EMBL/GenBank/DDBJ whole genome shotgun (WGS) entry which is preliminary data.</text>
</comment>
<evidence type="ECO:0000256" key="11">
    <source>
        <dbReference type="SAM" id="MobiDB-lite"/>
    </source>
</evidence>
<feature type="transmembrane region" description="Helical" evidence="12">
    <location>
        <begin position="299"/>
        <end position="316"/>
    </location>
</feature>